<accession>A0ABV4UEI1</accession>
<evidence type="ECO:0000313" key="3">
    <source>
        <dbReference type="Proteomes" id="UP001574673"/>
    </source>
</evidence>
<sequence>MKKTVRVLLSIAALITSNSYAKNEVVTSPQAGSRTYAQNYKDMVLAECIATAYKSEPKVAMDAGSSASALQDWTYYDWDKNPYAIVNHLVEKYLARDYHNPLVESEIKGVRFDFLKCLDMYHSKELDMLVKRVVIHPKRTYRQDNPKPIKPK</sequence>
<name>A0ABV4UEI1_9RHOO</name>
<dbReference type="InterPro" id="IPR038314">
    <property type="entry name" value="T6SS_sf"/>
</dbReference>
<evidence type="ECO:0000313" key="2">
    <source>
        <dbReference type="EMBL" id="MFA9949625.1"/>
    </source>
</evidence>
<feature type="signal peptide" evidence="1">
    <location>
        <begin position="1"/>
        <end position="21"/>
    </location>
</feature>
<proteinExistence type="predicted"/>
<organism evidence="2 3">
    <name type="scientific">Dentiradicibacter hellwigii</name>
    <dbReference type="NCBI Taxonomy" id="3149053"/>
    <lineage>
        <taxon>Bacteria</taxon>
        <taxon>Pseudomonadati</taxon>
        <taxon>Pseudomonadota</taxon>
        <taxon>Betaproteobacteria</taxon>
        <taxon>Rhodocyclales</taxon>
        <taxon>Rhodocyclaceae</taxon>
        <taxon>Dentiradicibacter</taxon>
    </lineage>
</organism>
<evidence type="ECO:0000256" key="1">
    <source>
        <dbReference type="SAM" id="SignalP"/>
    </source>
</evidence>
<dbReference type="RefSeq" id="WP_418890738.1">
    <property type="nucleotide sequence ID" value="NZ_JBEUWX010000002.1"/>
</dbReference>
<dbReference type="Proteomes" id="UP001574673">
    <property type="component" value="Unassembled WGS sequence"/>
</dbReference>
<dbReference type="InterPro" id="IPR032032">
    <property type="entry name" value="Tai4"/>
</dbReference>
<dbReference type="EMBL" id="JBEUWX010000002">
    <property type="protein sequence ID" value="MFA9949625.1"/>
    <property type="molecule type" value="Genomic_DNA"/>
</dbReference>
<keyword evidence="1" id="KW-0732">Signal</keyword>
<feature type="chain" id="PRO_5045375832" evidence="1">
    <location>
        <begin position="22"/>
        <end position="152"/>
    </location>
</feature>
<comment type="caution">
    <text evidence="2">The sequence shown here is derived from an EMBL/GenBank/DDBJ whole genome shotgun (WGS) entry which is preliminary data.</text>
</comment>
<keyword evidence="3" id="KW-1185">Reference proteome</keyword>
<dbReference type="Gene3D" id="1.20.120.1620">
    <property type="match status" value="1"/>
</dbReference>
<protein>
    <submittedName>
        <fullName evidence="2">Type VI secretion system amidase immunity protein Tai4</fullName>
    </submittedName>
</protein>
<dbReference type="Pfam" id="PF16695">
    <property type="entry name" value="Tai4"/>
    <property type="match status" value="1"/>
</dbReference>
<gene>
    <name evidence="2" type="ORF">ABCS64_04655</name>
</gene>
<reference evidence="3" key="1">
    <citation type="submission" date="2024-06" db="EMBL/GenBank/DDBJ databases">
        <title>Radixoralia hellwigii gen. nov., sp nov., isolated from a root canal in the human oral cavity.</title>
        <authorList>
            <person name="Bartsch S."/>
            <person name="Wittmer A."/>
            <person name="Schulz A.-K."/>
            <person name="Neumann-Schaal M."/>
            <person name="Wolf J."/>
            <person name="Gronow S."/>
            <person name="Tennert C."/>
            <person name="Haecker G."/>
            <person name="Cieplik F."/>
            <person name="Al-Ahmad A."/>
        </authorList>
    </citation>
    <scope>NUCLEOTIDE SEQUENCE [LARGE SCALE GENOMIC DNA]</scope>
    <source>
        <strain evidence="3">Wk13</strain>
    </source>
</reference>